<sequence length="277" mass="28218">MMLAVGLTPMEVRSRLITEFTELGVVTALLAGLGFTALAEAPDRLLKHEAASAAFCLVTLLSIFCNLACVGFSTLMISSVNKLTDELTPWFIGTHGATVTGVSFQCFNAGFALLSVTLVMFAAFKFPPYMAYTCGGLALAIAVLVITMYFIVESDRYVQLEAQTRIVLGQDQQYGTKCSGHCRTVACGRCGGGNGGGAEGGAPAVEVAGHTGTVGGSDTAHSNGGGLDVQAQGPPLQGSRTVQGTVVVSTDVANGGCPGGGGCGGGGSWHSEGVLRP</sequence>
<gene>
    <name evidence="2" type="ORF">HYH03_003397</name>
</gene>
<dbReference type="Proteomes" id="UP000612055">
    <property type="component" value="Unassembled WGS sequence"/>
</dbReference>
<dbReference type="AlphaFoldDB" id="A0A835YD48"/>
<protein>
    <submittedName>
        <fullName evidence="2">Uncharacterized protein</fullName>
    </submittedName>
</protein>
<feature type="transmembrane region" description="Helical" evidence="1">
    <location>
        <begin position="20"/>
        <end position="39"/>
    </location>
</feature>
<evidence type="ECO:0000313" key="2">
    <source>
        <dbReference type="EMBL" id="KAG2498651.1"/>
    </source>
</evidence>
<keyword evidence="1" id="KW-0472">Membrane</keyword>
<keyword evidence="3" id="KW-1185">Reference proteome</keyword>
<feature type="transmembrane region" description="Helical" evidence="1">
    <location>
        <begin position="97"/>
        <end position="122"/>
    </location>
</feature>
<dbReference type="OrthoDB" id="10572313at2759"/>
<evidence type="ECO:0000256" key="1">
    <source>
        <dbReference type="SAM" id="Phobius"/>
    </source>
</evidence>
<proteinExistence type="predicted"/>
<organism evidence="2 3">
    <name type="scientific">Edaphochlamys debaryana</name>
    <dbReference type="NCBI Taxonomy" id="47281"/>
    <lineage>
        <taxon>Eukaryota</taxon>
        <taxon>Viridiplantae</taxon>
        <taxon>Chlorophyta</taxon>
        <taxon>core chlorophytes</taxon>
        <taxon>Chlorophyceae</taxon>
        <taxon>CS clade</taxon>
        <taxon>Chlamydomonadales</taxon>
        <taxon>Chlamydomonadales incertae sedis</taxon>
        <taxon>Edaphochlamys</taxon>
    </lineage>
</organism>
<keyword evidence="1" id="KW-1133">Transmembrane helix</keyword>
<comment type="caution">
    <text evidence="2">The sequence shown here is derived from an EMBL/GenBank/DDBJ whole genome shotgun (WGS) entry which is preliminary data.</text>
</comment>
<name>A0A835YD48_9CHLO</name>
<keyword evidence="1" id="KW-0812">Transmembrane</keyword>
<feature type="transmembrane region" description="Helical" evidence="1">
    <location>
        <begin position="51"/>
        <end position="77"/>
    </location>
</feature>
<reference evidence="2" key="1">
    <citation type="journal article" date="2020" name="bioRxiv">
        <title>Comparative genomics of Chlamydomonas.</title>
        <authorList>
            <person name="Craig R.J."/>
            <person name="Hasan A.R."/>
            <person name="Ness R.W."/>
            <person name="Keightley P.D."/>
        </authorList>
    </citation>
    <scope>NUCLEOTIDE SEQUENCE</scope>
    <source>
        <strain evidence="2">CCAP 11/70</strain>
    </source>
</reference>
<evidence type="ECO:0000313" key="3">
    <source>
        <dbReference type="Proteomes" id="UP000612055"/>
    </source>
</evidence>
<dbReference type="EMBL" id="JAEHOE010000009">
    <property type="protein sequence ID" value="KAG2498651.1"/>
    <property type="molecule type" value="Genomic_DNA"/>
</dbReference>
<feature type="transmembrane region" description="Helical" evidence="1">
    <location>
        <begin position="129"/>
        <end position="152"/>
    </location>
</feature>
<accession>A0A835YD48</accession>